<evidence type="ECO:0000313" key="2">
    <source>
        <dbReference type="EMBL" id="CRG88429.1"/>
    </source>
</evidence>
<evidence type="ECO:0000256" key="1">
    <source>
        <dbReference type="SAM" id="MobiDB-lite"/>
    </source>
</evidence>
<accession>A0A0U1LYN5</accession>
<feature type="compositionally biased region" description="Low complexity" evidence="1">
    <location>
        <begin position="1"/>
        <end position="11"/>
    </location>
</feature>
<keyword evidence="3" id="KW-1185">Reference proteome</keyword>
<dbReference type="OrthoDB" id="4220447at2759"/>
<sequence length="317" mass="35986">MTPQSSPKSLPKSPPNTEKKLSSRPTEVALVEPVKGTCSRDGKQVEAWCLPGPNQVMLKSWTPDSPLFLHSDIGDLKRSRLTCFNCDDFVVFVSSTKVMMGRLRMENIFNGDIEEAQQLGKIAEDSLDWTGPVDCILLTPELNEPSNAYDDFGSPDAATLAWIDAENHYLSSITRWGSRFRQRELEGFFWSKWKMAKHINFTVVPYQPFHDSRVPQSSFVTLLNEKAKEVLDMKRFVNLARGDPFVSRQHGDSDSPKLLTRVGGYGPWKQLSIRSVHQDVSVLTIGCSGTQHIEERDEEHTEQDKTYSRNFRIVYNA</sequence>
<dbReference type="AlphaFoldDB" id="A0A0U1LYN5"/>
<protein>
    <submittedName>
        <fullName evidence="2">Uncharacterized protein</fullName>
    </submittedName>
</protein>
<feature type="region of interest" description="Disordered" evidence="1">
    <location>
        <begin position="1"/>
        <end position="26"/>
    </location>
</feature>
<gene>
    <name evidence="2" type="ORF">PISL3812_05459</name>
</gene>
<dbReference type="EMBL" id="CVMT01000004">
    <property type="protein sequence ID" value="CRG88429.1"/>
    <property type="molecule type" value="Genomic_DNA"/>
</dbReference>
<evidence type="ECO:0000313" key="3">
    <source>
        <dbReference type="Proteomes" id="UP000054383"/>
    </source>
</evidence>
<dbReference type="Proteomes" id="UP000054383">
    <property type="component" value="Unassembled WGS sequence"/>
</dbReference>
<name>A0A0U1LYN5_TALIS</name>
<organism evidence="2 3">
    <name type="scientific">Talaromyces islandicus</name>
    <name type="common">Penicillium islandicum</name>
    <dbReference type="NCBI Taxonomy" id="28573"/>
    <lineage>
        <taxon>Eukaryota</taxon>
        <taxon>Fungi</taxon>
        <taxon>Dikarya</taxon>
        <taxon>Ascomycota</taxon>
        <taxon>Pezizomycotina</taxon>
        <taxon>Eurotiomycetes</taxon>
        <taxon>Eurotiomycetidae</taxon>
        <taxon>Eurotiales</taxon>
        <taxon>Trichocomaceae</taxon>
        <taxon>Talaromyces</taxon>
        <taxon>Talaromyces sect. Islandici</taxon>
    </lineage>
</organism>
<proteinExistence type="predicted"/>
<reference evidence="2 3" key="1">
    <citation type="submission" date="2015-04" db="EMBL/GenBank/DDBJ databases">
        <authorList>
            <person name="Syromyatnikov M.Y."/>
            <person name="Popov V.N."/>
        </authorList>
    </citation>
    <scope>NUCLEOTIDE SEQUENCE [LARGE SCALE GENOMIC DNA]</scope>
    <source>
        <strain evidence="2">WF-38-12</strain>
    </source>
</reference>